<reference evidence="3" key="1">
    <citation type="submission" date="2017-08" db="EMBL/GenBank/DDBJ databases">
        <title>A dynamic microbial community with high functional redundancy inhabits the cold, oxic subseafloor aquifer.</title>
        <authorList>
            <person name="Tully B.J."/>
            <person name="Wheat C.G."/>
            <person name="Glazer B.T."/>
            <person name="Huber J.A."/>
        </authorList>
    </citation>
    <scope>NUCLEOTIDE SEQUENCE [LARGE SCALE GENOMIC DNA]</scope>
</reference>
<proteinExistence type="predicted"/>
<keyword evidence="1" id="KW-1133">Transmembrane helix</keyword>
<sequence>MLSKLINTSGWTHEQWLAACILVFAILSVAVVLHRFLKLFRMTKKASYQPNLRPLRRRRFGAKAKSVDQDE</sequence>
<name>A0A2A4X039_9GAMM</name>
<evidence type="ECO:0000256" key="1">
    <source>
        <dbReference type="SAM" id="Phobius"/>
    </source>
</evidence>
<organism evidence="2 3">
    <name type="scientific">SAR86 cluster bacterium</name>
    <dbReference type="NCBI Taxonomy" id="2030880"/>
    <lineage>
        <taxon>Bacteria</taxon>
        <taxon>Pseudomonadati</taxon>
        <taxon>Pseudomonadota</taxon>
        <taxon>Gammaproteobacteria</taxon>
        <taxon>SAR86 cluster</taxon>
    </lineage>
</organism>
<accession>A0A2A4X039</accession>
<keyword evidence="1" id="KW-0472">Membrane</keyword>
<comment type="caution">
    <text evidence="2">The sequence shown here is derived from an EMBL/GenBank/DDBJ whole genome shotgun (WGS) entry which is preliminary data.</text>
</comment>
<dbReference type="EMBL" id="NVUL01000066">
    <property type="protein sequence ID" value="PCI75854.1"/>
    <property type="molecule type" value="Genomic_DNA"/>
</dbReference>
<protein>
    <submittedName>
        <fullName evidence="2">Uncharacterized protein</fullName>
    </submittedName>
</protein>
<dbReference type="AlphaFoldDB" id="A0A2A4X039"/>
<keyword evidence="1" id="KW-0812">Transmembrane</keyword>
<evidence type="ECO:0000313" key="2">
    <source>
        <dbReference type="EMBL" id="PCI75854.1"/>
    </source>
</evidence>
<dbReference type="Proteomes" id="UP000218767">
    <property type="component" value="Unassembled WGS sequence"/>
</dbReference>
<gene>
    <name evidence="2" type="ORF">COB20_11960</name>
</gene>
<feature type="transmembrane region" description="Helical" evidence="1">
    <location>
        <begin position="16"/>
        <end position="37"/>
    </location>
</feature>
<evidence type="ECO:0000313" key="3">
    <source>
        <dbReference type="Proteomes" id="UP000218767"/>
    </source>
</evidence>